<sequence>MPRVCKQGVRSSGDDGFVKLSSRVVASDAGRWKMNVFNPQTRQQVNLPIQVKIGNGPDQAHRPFWTRAGNFSVFPCHHTHYGPANGTPPMMHVWIKVGRPGVPVYYQLVRE</sequence>
<dbReference type="OrthoDB" id="2882164at2759"/>
<evidence type="ECO:0000313" key="1">
    <source>
        <dbReference type="EMBL" id="KAF7346342.1"/>
    </source>
</evidence>
<protein>
    <submittedName>
        <fullName evidence="1">Uncharacterized protein</fullName>
    </submittedName>
</protein>
<proteinExistence type="predicted"/>
<keyword evidence="2" id="KW-1185">Reference proteome</keyword>
<reference evidence="1" key="1">
    <citation type="submission" date="2020-05" db="EMBL/GenBank/DDBJ databases">
        <title>Mycena genomes resolve the evolution of fungal bioluminescence.</title>
        <authorList>
            <person name="Tsai I.J."/>
        </authorList>
    </citation>
    <scope>NUCLEOTIDE SEQUENCE</scope>
    <source>
        <strain evidence="1">160909Yilan</strain>
    </source>
</reference>
<gene>
    <name evidence="1" type="ORF">MSAN_01861900</name>
</gene>
<name>A0A8H6XTX9_9AGAR</name>
<organism evidence="1 2">
    <name type="scientific">Mycena sanguinolenta</name>
    <dbReference type="NCBI Taxonomy" id="230812"/>
    <lineage>
        <taxon>Eukaryota</taxon>
        <taxon>Fungi</taxon>
        <taxon>Dikarya</taxon>
        <taxon>Basidiomycota</taxon>
        <taxon>Agaricomycotina</taxon>
        <taxon>Agaricomycetes</taxon>
        <taxon>Agaricomycetidae</taxon>
        <taxon>Agaricales</taxon>
        <taxon>Marasmiineae</taxon>
        <taxon>Mycenaceae</taxon>
        <taxon>Mycena</taxon>
    </lineage>
</organism>
<dbReference type="EMBL" id="JACAZH010000019">
    <property type="protein sequence ID" value="KAF7346342.1"/>
    <property type="molecule type" value="Genomic_DNA"/>
</dbReference>
<comment type="caution">
    <text evidence="1">The sequence shown here is derived from an EMBL/GenBank/DDBJ whole genome shotgun (WGS) entry which is preliminary data.</text>
</comment>
<accession>A0A8H6XTX9</accession>
<dbReference type="AlphaFoldDB" id="A0A8H6XTX9"/>
<dbReference type="Proteomes" id="UP000623467">
    <property type="component" value="Unassembled WGS sequence"/>
</dbReference>
<evidence type="ECO:0000313" key="2">
    <source>
        <dbReference type="Proteomes" id="UP000623467"/>
    </source>
</evidence>